<comment type="caution">
    <text evidence="1">The sequence shown here is derived from an EMBL/GenBank/DDBJ whole genome shotgun (WGS) entry which is preliminary data.</text>
</comment>
<evidence type="ECO:0000313" key="1">
    <source>
        <dbReference type="EMBL" id="KKM95950.1"/>
    </source>
</evidence>
<dbReference type="AlphaFoldDB" id="A0A0F9P4F4"/>
<gene>
    <name evidence="1" type="ORF">LCGC14_1183210</name>
</gene>
<organism evidence="1">
    <name type="scientific">marine sediment metagenome</name>
    <dbReference type="NCBI Taxonomy" id="412755"/>
    <lineage>
        <taxon>unclassified sequences</taxon>
        <taxon>metagenomes</taxon>
        <taxon>ecological metagenomes</taxon>
    </lineage>
</organism>
<accession>A0A0F9P4F4</accession>
<protein>
    <submittedName>
        <fullName evidence="1">Uncharacterized protein</fullName>
    </submittedName>
</protein>
<reference evidence="1" key="1">
    <citation type="journal article" date="2015" name="Nature">
        <title>Complex archaea that bridge the gap between prokaryotes and eukaryotes.</title>
        <authorList>
            <person name="Spang A."/>
            <person name="Saw J.H."/>
            <person name="Jorgensen S.L."/>
            <person name="Zaremba-Niedzwiedzka K."/>
            <person name="Martijn J."/>
            <person name="Lind A.E."/>
            <person name="van Eijk R."/>
            <person name="Schleper C."/>
            <person name="Guy L."/>
            <person name="Ettema T.J."/>
        </authorList>
    </citation>
    <scope>NUCLEOTIDE SEQUENCE</scope>
</reference>
<name>A0A0F9P4F4_9ZZZZ</name>
<dbReference type="EMBL" id="LAZR01005945">
    <property type="protein sequence ID" value="KKM95950.1"/>
    <property type="molecule type" value="Genomic_DNA"/>
</dbReference>
<proteinExistence type="predicted"/>
<sequence>MQEITEGMKNFSALSDGTTTLKETRQKIKDFASYAIEHHADELLTKAFTYIKTAIELLNELEKALDQKN</sequence>